<comment type="similarity">
    <text evidence="3">Belongs to the methyltransferase superfamily. LCMT family.</text>
</comment>
<accession>A0A814HDK6</accession>
<dbReference type="SUPFAM" id="SSF117281">
    <property type="entry name" value="Kelch motif"/>
    <property type="match status" value="1"/>
</dbReference>
<proteinExistence type="inferred from homology"/>
<organism evidence="14 15">
    <name type="scientific">Brachionus calyciflorus</name>
    <dbReference type="NCBI Taxonomy" id="104777"/>
    <lineage>
        <taxon>Eukaryota</taxon>
        <taxon>Metazoa</taxon>
        <taxon>Spiralia</taxon>
        <taxon>Gnathifera</taxon>
        <taxon>Rotifera</taxon>
        <taxon>Eurotatoria</taxon>
        <taxon>Monogononta</taxon>
        <taxon>Pseudotrocha</taxon>
        <taxon>Ploima</taxon>
        <taxon>Brachionidae</taxon>
        <taxon>Brachionus</taxon>
    </lineage>
</organism>
<dbReference type="AlphaFoldDB" id="A0A814HDK6"/>
<evidence type="ECO:0000256" key="7">
    <source>
        <dbReference type="ARBA" id="ARBA00022603"/>
    </source>
</evidence>
<dbReference type="InterPro" id="IPR029063">
    <property type="entry name" value="SAM-dependent_MTases_sf"/>
</dbReference>
<evidence type="ECO:0000313" key="15">
    <source>
        <dbReference type="Proteomes" id="UP000663879"/>
    </source>
</evidence>
<dbReference type="Pfam" id="PF04072">
    <property type="entry name" value="LCM"/>
    <property type="match status" value="1"/>
</dbReference>
<dbReference type="OrthoDB" id="203237at2759"/>
<gene>
    <name evidence="14" type="ORF">OXX778_LOCUS16752</name>
</gene>
<dbReference type="InterPro" id="IPR015915">
    <property type="entry name" value="Kelch-typ_b-propeller"/>
</dbReference>
<dbReference type="PANTHER" id="PTHR46529">
    <property type="entry name" value="TRNA WYBUTOSINE-SYNTHESIZING PROTEIN 4"/>
    <property type="match status" value="1"/>
</dbReference>
<dbReference type="UniPathway" id="UPA00375"/>
<sequence>MEEAFKINQKSSKLRNDSAVQGTNDSSVLSKISAAQLGYCKDDYLAHFASKKARRSPLVNRGYYIRAKLIDYVIKEFLHQVSEGHSQIINLGAGFDSTFFRLKDLSLLANTFFIEIDFPDVINRKINLIKNNPILNEFCSDLETVKEINGNKVYQSLKSNLLLIGIDLRNSELLEAILKSIPQFNENLPTFLLSEVVMTYMSVKSCNGLIKWISETFTNCVLTVYEQINPFDPFGEVMCSHFNKLGSPLRCILKYPFEDDQKKRYKNEGFSDVFSIKASEFYQYCTSDKEKKRIDDIELFDEYEPWHLKCSHYILLSATKGNFCSEFIRNLYTNSKPKIDTNKHLNLIKFDSSHINYKPYPIKFGSRFGHSLCSLGSKLFIYGGFGELATDPFCKHLRLASVEEFNLEQMNLNVLELPVNSLGDRIFQDCTTTGENSMVVTLGRSNPSKMFESIVRVNYLENNIQTESINIKIPRFRHAVCSIPNSGLFIYGGKYYDETTNTSRILNDAYVLDESNNLKKVFVDENIITARHSMCINLWNNFLIVSGGLDENENPLSDLILISIETYEYRKISLNKVGGANFEQNPPGICFVDLKKFVAYEFDVPNENRLMLVCHQSHLIDKNNLLIVGGGAVCFTFGTHLNKQPSILDISKCWSEISQN</sequence>
<evidence type="ECO:0000256" key="2">
    <source>
        <dbReference type="ARBA" id="ARBA00004797"/>
    </source>
</evidence>
<dbReference type="GO" id="GO:0030488">
    <property type="term" value="P:tRNA methylation"/>
    <property type="evidence" value="ECO:0007669"/>
    <property type="project" value="TreeGrafter"/>
</dbReference>
<dbReference type="SUPFAM" id="SSF53335">
    <property type="entry name" value="S-adenosyl-L-methionine-dependent methyltransferases"/>
    <property type="match status" value="1"/>
</dbReference>
<dbReference type="Proteomes" id="UP000663879">
    <property type="component" value="Unassembled WGS sequence"/>
</dbReference>
<evidence type="ECO:0000256" key="3">
    <source>
        <dbReference type="ARBA" id="ARBA00010703"/>
    </source>
</evidence>
<dbReference type="EC" id="2.1.1.290" evidence="5"/>
<evidence type="ECO:0000256" key="11">
    <source>
        <dbReference type="ARBA" id="ARBA00029750"/>
    </source>
</evidence>
<dbReference type="EC" id="2.3.1.231" evidence="4"/>
<keyword evidence="7" id="KW-0489">Methyltransferase</keyword>
<evidence type="ECO:0000256" key="13">
    <source>
        <dbReference type="ARBA" id="ARBA00049250"/>
    </source>
</evidence>
<evidence type="ECO:0000256" key="5">
    <source>
        <dbReference type="ARBA" id="ARBA00012779"/>
    </source>
</evidence>
<keyword evidence="9" id="KW-0949">S-adenosyl-L-methionine</keyword>
<evidence type="ECO:0000256" key="9">
    <source>
        <dbReference type="ARBA" id="ARBA00022691"/>
    </source>
</evidence>
<evidence type="ECO:0000313" key="14">
    <source>
        <dbReference type="EMBL" id="CAF1008053.1"/>
    </source>
</evidence>
<dbReference type="GO" id="GO:0008175">
    <property type="term" value="F:tRNA methyltransferase activity"/>
    <property type="evidence" value="ECO:0007669"/>
    <property type="project" value="TreeGrafter"/>
</dbReference>
<dbReference type="InterPro" id="IPR007213">
    <property type="entry name" value="Ppm1/Ppm2/Tcmp"/>
</dbReference>
<keyword evidence="10" id="KW-0819">tRNA processing</keyword>
<evidence type="ECO:0000256" key="4">
    <source>
        <dbReference type="ARBA" id="ARBA00012155"/>
    </source>
</evidence>
<keyword evidence="8" id="KW-0808">Transferase</keyword>
<comment type="catalytic activity">
    <reaction evidence="13">
        <text>7-[(3S)-(3-amino-3-methoxycarbonyl)propyl]wyosine(37) in tRNA(Phe) + S-adenosyl-L-methionine + CO2 = wybutosine(37) in tRNA(Phe) + S-adenosyl-L-homocysteine + 2 H(+)</text>
        <dbReference type="Rhea" id="RHEA:37119"/>
        <dbReference type="Rhea" id="RHEA-COMP:11844"/>
        <dbReference type="Rhea" id="RHEA-COMP:11847"/>
        <dbReference type="ChEBI" id="CHEBI:15378"/>
        <dbReference type="ChEBI" id="CHEBI:16526"/>
        <dbReference type="ChEBI" id="CHEBI:57856"/>
        <dbReference type="ChEBI" id="CHEBI:59789"/>
        <dbReference type="ChEBI" id="CHEBI:73544"/>
        <dbReference type="ChEBI" id="CHEBI:74275"/>
        <dbReference type="EC" id="2.3.1.231"/>
    </reaction>
</comment>
<name>A0A814HDK6_9BILA</name>
<dbReference type="Gene3D" id="3.40.50.150">
    <property type="entry name" value="Vaccinia Virus protein VP39"/>
    <property type="match status" value="1"/>
</dbReference>
<evidence type="ECO:0000256" key="1">
    <source>
        <dbReference type="ARBA" id="ARBA00001806"/>
    </source>
</evidence>
<evidence type="ECO:0000256" key="12">
    <source>
        <dbReference type="ARBA" id="ARBA00030847"/>
    </source>
</evidence>
<dbReference type="Gene3D" id="2.120.10.80">
    <property type="entry name" value="Kelch-type beta propeller"/>
    <property type="match status" value="1"/>
</dbReference>
<keyword evidence="15" id="KW-1185">Reference proteome</keyword>
<dbReference type="PANTHER" id="PTHR46529:SF1">
    <property type="entry name" value="TRNA WYBUTOSINE-SYNTHESIZING PROTEIN 4"/>
    <property type="match status" value="1"/>
</dbReference>
<reference evidence="14" key="1">
    <citation type="submission" date="2021-02" db="EMBL/GenBank/DDBJ databases">
        <authorList>
            <person name="Nowell W R."/>
        </authorList>
    </citation>
    <scope>NUCLEOTIDE SEQUENCE</scope>
    <source>
        <strain evidence="14">Ploen Becks lab</strain>
    </source>
</reference>
<comment type="caution">
    <text evidence="14">The sequence shown here is derived from an EMBL/GenBank/DDBJ whole genome shotgun (WGS) entry which is preliminary data.</text>
</comment>
<comment type="pathway">
    <text evidence="2">tRNA modification; wybutosine-tRNA(Phe) biosynthesis.</text>
</comment>
<dbReference type="GO" id="GO:0031591">
    <property type="term" value="P:wybutosine biosynthetic process"/>
    <property type="evidence" value="ECO:0007669"/>
    <property type="project" value="TreeGrafter"/>
</dbReference>
<evidence type="ECO:0000256" key="8">
    <source>
        <dbReference type="ARBA" id="ARBA00022679"/>
    </source>
</evidence>
<evidence type="ECO:0000256" key="6">
    <source>
        <dbReference type="ARBA" id="ARBA00018045"/>
    </source>
</evidence>
<protein>
    <recommendedName>
        <fullName evidence="6">tRNA wybutosine-synthesizing protein 4</fullName>
        <ecNumber evidence="5">2.1.1.290</ecNumber>
        <ecNumber evidence="4">2.3.1.231</ecNumber>
    </recommendedName>
    <alternativeName>
        <fullName evidence="12">tRNA(Phe) (7-(3-amino-3-(methoxycarbonyl)propyl)wyosine(37)-N)-methoxycarbonyltransferase</fullName>
    </alternativeName>
    <alternativeName>
        <fullName evidence="11">tRNA(Phe) (7-(3-amino-3-carboxypropyl)wyosine(37)-O)-methyltransferase</fullName>
    </alternativeName>
</protein>
<comment type="catalytic activity">
    <reaction evidence="1">
        <text>7-[(3S)-3-amino-3-carboxypropyl]wyosine(37) in tRNA(Phe) + S-adenosyl-L-methionine = 7-[(3S)-(3-amino-3-methoxycarbonyl)propyl]wyosine(37) in tRNA(Phe) + S-adenosyl-L-homocysteine</text>
        <dbReference type="Rhea" id="RHEA:36903"/>
        <dbReference type="Rhea" id="RHEA-COMP:10379"/>
        <dbReference type="Rhea" id="RHEA-COMP:11844"/>
        <dbReference type="ChEBI" id="CHEBI:57856"/>
        <dbReference type="ChEBI" id="CHEBI:59789"/>
        <dbReference type="ChEBI" id="CHEBI:73543"/>
        <dbReference type="ChEBI" id="CHEBI:74275"/>
        <dbReference type="EC" id="2.1.1.290"/>
    </reaction>
</comment>
<evidence type="ECO:0000256" key="10">
    <source>
        <dbReference type="ARBA" id="ARBA00022694"/>
    </source>
</evidence>
<dbReference type="EMBL" id="CAJNOC010004060">
    <property type="protein sequence ID" value="CAF1008053.1"/>
    <property type="molecule type" value="Genomic_DNA"/>
</dbReference>